<accession>A0A8R7TJU1</accession>
<sequence length="50" mass="5615">MIHDLEQWYASGGDCTGEVQSPTSQGENVRSSLNWLCLAMTLLKALFREQ</sequence>
<evidence type="ECO:0000313" key="2">
    <source>
        <dbReference type="Proteomes" id="UP000015106"/>
    </source>
</evidence>
<dbReference type="Proteomes" id="UP000015106">
    <property type="component" value="Chromosome 2"/>
</dbReference>
<dbReference type="EnsemblPlants" id="TuG1812G0200003926.01.T01">
    <property type="protein sequence ID" value="TuG1812G0200003926.01.T01.cds322416"/>
    <property type="gene ID" value="TuG1812G0200003926.01"/>
</dbReference>
<proteinExistence type="predicted"/>
<reference evidence="1" key="2">
    <citation type="submission" date="2018-03" db="EMBL/GenBank/DDBJ databases">
        <title>The Triticum urartu genome reveals the dynamic nature of wheat genome evolution.</title>
        <authorList>
            <person name="Ling H."/>
            <person name="Ma B."/>
            <person name="Shi X."/>
            <person name="Liu H."/>
            <person name="Dong L."/>
            <person name="Sun H."/>
            <person name="Cao Y."/>
            <person name="Gao Q."/>
            <person name="Zheng S."/>
            <person name="Li Y."/>
            <person name="Yu Y."/>
            <person name="Du H."/>
            <person name="Qi M."/>
            <person name="Li Y."/>
            <person name="Yu H."/>
            <person name="Cui Y."/>
            <person name="Wang N."/>
            <person name="Chen C."/>
            <person name="Wu H."/>
            <person name="Zhao Y."/>
            <person name="Zhang J."/>
            <person name="Li Y."/>
            <person name="Zhou W."/>
            <person name="Zhang B."/>
            <person name="Hu W."/>
            <person name="Eijk M."/>
            <person name="Tang J."/>
            <person name="Witsenboer H."/>
            <person name="Zhao S."/>
            <person name="Li Z."/>
            <person name="Zhang A."/>
            <person name="Wang D."/>
            <person name="Liang C."/>
        </authorList>
    </citation>
    <scope>NUCLEOTIDE SEQUENCE [LARGE SCALE GENOMIC DNA]</scope>
    <source>
        <strain evidence="1">cv. G1812</strain>
    </source>
</reference>
<dbReference type="AlphaFoldDB" id="A0A8R7TJU1"/>
<reference evidence="2" key="1">
    <citation type="journal article" date="2013" name="Nature">
        <title>Draft genome of the wheat A-genome progenitor Triticum urartu.</title>
        <authorList>
            <person name="Ling H.Q."/>
            <person name="Zhao S."/>
            <person name="Liu D."/>
            <person name="Wang J."/>
            <person name="Sun H."/>
            <person name="Zhang C."/>
            <person name="Fan H."/>
            <person name="Li D."/>
            <person name="Dong L."/>
            <person name="Tao Y."/>
            <person name="Gao C."/>
            <person name="Wu H."/>
            <person name="Li Y."/>
            <person name="Cui Y."/>
            <person name="Guo X."/>
            <person name="Zheng S."/>
            <person name="Wang B."/>
            <person name="Yu K."/>
            <person name="Liang Q."/>
            <person name="Yang W."/>
            <person name="Lou X."/>
            <person name="Chen J."/>
            <person name="Feng M."/>
            <person name="Jian J."/>
            <person name="Zhang X."/>
            <person name="Luo G."/>
            <person name="Jiang Y."/>
            <person name="Liu J."/>
            <person name="Wang Z."/>
            <person name="Sha Y."/>
            <person name="Zhang B."/>
            <person name="Wu H."/>
            <person name="Tang D."/>
            <person name="Shen Q."/>
            <person name="Xue P."/>
            <person name="Zou S."/>
            <person name="Wang X."/>
            <person name="Liu X."/>
            <person name="Wang F."/>
            <person name="Yang Y."/>
            <person name="An X."/>
            <person name="Dong Z."/>
            <person name="Zhang K."/>
            <person name="Zhang X."/>
            <person name="Luo M.C."/>
            <person name="Dvorak J."/>
            <person name="Tong Y."/>
            <person name="Wang J."/>
            <person name="Yang H."/>
            <person name="Li Z."/>
            <person name="Wang D."/>
            <person name="Zhang A."/>
            <person name="Wang J."/>
        </authorList>
    </citation>
    <scope>NUCLEOTIDE SEQUENCE</scope>
    <source>
        <strain evidence="2">cv. G1812</strain>
    </source>
</reference>
<evidence type="ECO:0000313" key="1">
    <source>
        <dbReference type="EnsemblPlants" id="TuG1812G0200003926.01.T01.cds322416"/>
    </source>
</evidence>
<reference evidence="1" key="3">
    <citation type="submission" date="2022-06" db="UniProtKB">
        <authorList>
            <consortium name="EnsemblPlants"/>
        </authorList>
    </citation>
    <scope>IDENTIFICATION</scope>
</reference>
<organism evidence="1 2">
    <name type="scientific">Triticum urartu</name>
    <name type="common">Red wild einkorn</name>
    <name type="synonym">Crithodium urartu</name>
    <dbReference type="NCBI Taxonomy" id="4572"/>
    <lineage>
        <taxon>Eukaryota</taxon>
        <taxon>Viridiplantae</taxon>
        <taxon>Streptophyta</taxon>
        <taxon>Embryophyta</taxon>
        <taxon>Tracheophyta</taxon>
        <taxon>Spermatophyta</taxon>
        <taxon>Magnoliopsida</taxon>
        <taxon>Liliopsida</taxon>
        <taxon>Poales</taxon>
        <taxon>Poaceae</taxon>
        <taxon>BOP clade</taxon>
        <taxon>Pooideae</taxon>
        <taxon>Triticodae</taxon>
        <taxon>Triticeae</taxon>
        <taxon>Triticinae</taxon>
        <taxon>Triticum</taxon>
    </lineage>
</organism>
<dbReference type="Gramene" id="TuG1812G0200003926.01.T01">
    <property type="protein sequence ID" value="TuG1812G0200003926.01.T01.cds322416"/>
    <property type="gene ID" value="TuG1812G0200003926.01"/>
</dbReference>
<name>A0A8R7TJU1_TRIUA</name>
<protein>
    <submittedName>
        <fullName evidence="1">Uncharacterized protein</fullName>
    </submittedName>
</protein>
<keyword evidence="2" id="KW-1185">Reference proteome</keyword>